<dbReference type="Proteomes" id="UP001147700">
    <property type="component" value="Unassembled WGS sequence"/>
</dbReference>
<evidence type="ECO:0000256" key="2">
    <source>
        <dbReference type="ARBA" id="ARBA00023015"/>
    </source>
</evidence>
<dbReference type="InterPro" id="IPR013249">
    <property type="entry name" value="RNA_pol_sigma70_r4_t2"/>
</dbReference>
<evidence type="ECO:0000259" key="6">
    <source>
        <dbReference type="Pfam" id="PF08281"/>
    </source>
</evidence>
<evidence type="ECO:0000313" key="7">
    <source>
        <dbReference type="EMBL" id="MDA0137080.1"/>
    </source>
</evidence>
<dbReference type="InterPro" id="IPR014284">
    <property type="entry name" value="RNA_pol_sigma-70_dom"/>
</dbReference>
<gene>
    <name evidence="7" type="ORF">OJ962_06195</name>
</gene>
<dbReference type="Gene3D" id="1.10.10.10">
    <property type="entry name" value="Winged helix-like DNA-binding domain superfamily/Winged helix DNA-binding domain"/>
    <property type="match status" value="1"/>
</dbReference>
<dbReference type="InterPro" id="IPR013324">
    <property type="entry name" value="RNA_pol_sigma_r3/r4-like"/>
</dbReference>
<dbReference type="EMBL" id="JAPCID010000007">
    <property type="protein sequence ID" value="MDA0137080.1"/>
    <property type="molecule type" value="Genomic_DNA"/>
</dbReference>
<dbReference type="PANTHER" id="PTHR43133">
    <property type="entry name" value="RNA POLYMERASE ECF-TYPE SIGMA FACTO"/>
    <property type="match status" value="1"/>
</dbReference>
<dbReference type="SUPFAM" id="SSF88946">
    <property type="entry name" value="Sigma2 domain of RNA polymerase sigma factors"/>
    <property type="match status" value="1"/>
</dbReference>
<evidence type="ECO:0000259" key="5">
    <source>
        <dbReference type="Pfam" id="PF04542"/>
    </source>
</evidence>
<keyword evidence="4" id="KW-0804">Transcription</keyword>
<evidence type="ECO:0000256" key="1">
    <source>
        <dbReference type="ARBA" id="ARBA00010641"/>
    </source>
</evidence>
<dbReference type="PANTHER" id="PTHR43133:SF51">
    <property type="entry name" value="RNA POLYMERASE SIGMA FACTOR"/>
    <property type="match status" value="1"/>
</dbReference>
<dbReference type="Pfam" id="PF08281">
    <property type="entry name" value="Sigma70_r4_2"/>
    <property type="match status" value="1"/>
</dbReference>
<dbReference type="Gene3D" id="1.10.1740.10">
    <property type="match status" value="1"/>
</dbReference>
<proteinExistence type="inferred from homology"/>
<evidence type="ECO:0000256" key="3">
    <source>
        <dbReference type="ARBA" id="ARBA00023082"/>
    </source>
</evidence>
<keyword evidence="2" id="KW-0805">Transcription regulation</keyword>
<accession>A0ABT4RFK1</accession>
<evidence type="ECO:0000313" key="8">
    <source>
        <dbReference type="Proteomes" id="UP001147700"/>
    </source>
</evidence>
<dbReference type="InterPro" id="IPR039425">
    <property type="entry name" value="RNA_pol_sigma-70-like"/>
</dbReference>
<feature type="domain" description="RNA polymerase sigma-70 region 2" evidence="5">
    <location>
        <begin position="18"/>
        <end position="85"/>
    </location>
</feature>
<comment type="similarity">
    <text evidence="1">Belongs to the sigma-70 factor family. ECF subfamily.</text>
</comment>
<dbReference type="NCBIfam" id="TIGR02937">
    <property type="entry name" value="sigma70-ECF"/>
    <property type="match status" value="1"/>
</dbReference>
<dbReference type="Pfam" id="PF04542">
    <property type="entry name" value="Sigma70_r2"/>
    <property type="match status" value="1"/>
</dbReference>
<dbReference type="InterPro" id="IPR013325">
    <property type="entry name" value="RNA_pol_sigma_r2"/>
</dbReference>
<feature type="domain" description="RNA polymerase sigma factor 70 region 4 type 2" evidence="6">
    <location>
        <begin position="120"/>
        <end position="172"/>
    </location>
</feature>
<protein>
    <submittedName>
        <fullName evidence="7">Sigma-70 family RNA polymerase sigma factor</fullName>
    </submittedName>
</protein>
<dbReference type="InterPro" id="IPR036388">
    <property type="entry name" value="WH-like_DNA-bd_sf"/>
</dbReference>
<organism evidence="7 8">
    <name type="scientific">Solirubrobacter deserti</name>
    <dbReference type="NCBI Taxonomy" id="2282478"/>
    <lineage>
        <taxon>Bacteria</taxon>
        <taxon>Bacillati</taxon>
        <taxon>Actinomycetota</taxon>
        <taxon>Thermoleophilia</taxon>
        <taxon>Solirubrobacterales</taxon>
        <taxon>Solirubrobacteraceae</taxon>
        <taxon>Solirubrobacter</taxon>
    </lineage>
</organism>
<name>A0ABT4RFK1_9ACTN</name>
<comment type="caution">
    <text evidence="7">The sequence shown here is derived from an EMBL/GenBank/DDBJ whole genome shotgun (WGS) entry which is preliminary data.</text>
</comment>
<reference evidence="7" key="1">
    <citation type="submission" date="2022-10" db="EMBL/GenBank/DDBJ databases">
        <title>The WGS of Solirubrobacter sp. CPCC 204708.</title>
        <authorList>
            <person name="Jiang Z."/>
        </authorList>
    </citation>
    <scope>NUCLEOTIDE SEQUENCE</scope>
    <source>
        <strain evidence="7">CPCC 204708</strain>
    </source>
</reference>
<dbReference type="RefSeq" id="WP_202956240.1">
    <property type="nucleotide sequence ID" value="NZ_JAPCID010000007.1"/>
</dbReference>
<sequence>MTDRTEAQPLTHETLARLYALHGDRVFGYCVRMLGCEHDAADALQDTFANLARRGVDPHCDDARLRFYVFAAARNACFDLQRRRRGDASLDALREAGAVPEPVEPRAQPEQAVIDAATRDAVYRALATVSERQRTAWVLREIGDLTYDEVAHHLGMNANSVAQLLHRTRRTLRGAVAA</sequence>
<evidence type="ECO:0000256" key="4">
    <source>
        <dbReference type="ARBA" id="ARBA00023163"/>
    </source>
</evidence>
<keyword evidence="3" id="KW-0731">Sigma factor</keyword>
<dbReference type="InterPro" id="IPR007627">
    <property type="entry name" value="RNA_pol_sigma70_r2"/>
</dbReference>
<dbReference type="SUPFAM" id="SSF88659">
    <property type="entry name" value="Sigma3 and sigma4 domains of RNA polymerase sigma factors"/>
    <property type="match status" value="1"/>
</dbReference>
<keyword evidence="8" id="KW-1185">Reference proteome</keyword>
<dbReference type="CDD" id="cd06171">
    <property type="entry name" value="Sigma70_r4"/>
    <property type="match status" value="1"/>
</dbReference>